<name>A0AAW1Q9W5_9CHLO</name>
<organism evidence="2 3">
    <name type="scientific">Apatococcus lobatus</name>
    <dbReference type="NCBI Taxonomy" id="904363"/>
    <lineage>
        <taxon>Eukaryota</taxon>
        <taxon>Viridiplantae</taxon>
        <taxon>Chlorophyta</taxon>
        <taxon>core chlorophytes</taxon>
        <taxon>Trebouxiophyceae</taxon>
        <taxon>Chlorellales</taxon>
        <taxon>Chlorellaceae</taxon>
        <taxon>Apatococcus</taxon>
    </lineage>
</organism>
<protein>
    <submittedName>
        <fullName evidence="2">Uncharacterized protein</fullName>
    </submittedName>
</protein>
<dbReference type="EMBL" id="JALJOS010000054">
    <property type="protein sequence ID" value="KAK9818811.1"/>
    <property type="molecule type" value="Genomic_DNA"/>
</dbReference>
<evidence type="ECO:0000313" key="2">
    <source>
        <dbReference type="EMBL" id="KAK9818811.1"/>
    </source>
</evidence>
<sequence length="82" mass="9239">MLQRSTWRTQATAKGRKSRLQADRRHRGILLSLQISVGFTELLEVEGVQAEFTGLKPTKLLRLMGYLVHAIGLARAHGDLRD</sequence>
<reference evidence="2 3" key="1">
    <citation type="journal article" date="2024" name="Nat. Commun.">
        <title>Phylogenomics reveals the evolutionary origins of lichenization in chlorophyte algae.</title>
        <authorList>
            <person name="Puginier C."/>
            <person name="Libourel C."/>
            <person name="Otte J."/>
            <person name="Skaloud P."/>
            <person name="Haon M."/>
            <person name="Grisel S."/>
            <person name="Petersen M."/>
            <person name="Berrin J.G."/>
            <person name="Delaux P.M."/>
            <person name="Dal Grande F."/>
            <person name="Keller J."/>
        </authorList>
    </citation>
    <scope>NUCLEOTIDE SEQUENCE [LARGE SCALE GENOMIC DNA]</scope>
    <source>
        <strain evidence="2 3">SAG 2145</strain>
    </source>
</reference>
<accession>A0AAW1Q9W5</accession>
<keyword evidence="3" id="KW-1185">Reference proteome</keyword>
<evidence type="ECO:0000256" key="1">
    <source>
        <dbReference type="SAM" id="MobiDB-lite"/>
    </source>
</evidence>
<evidence type="ECO:0000313" key="3">
    <source>
        <dbReference type="Proteomes" id="UP001438707"/>
    </source>
</evidence>
<dbReference type="AlphaFoldDB" id="A0AAW1Q9W5"/>
<gene>
    <name evidence="2" type="ORF">WJX74_003715</name>
</gene>
<dbReference type="Proteomes" id="UP001438707">
    <property type="component" value="Unassembled WGS sequence"/>
</dbReference>
<comment type="caution">
    <text evidence="2">The sequence shown here is derived from an EMBL/GenBank/DDBJ whole genome shotgun (WGS) entry which is preliminary data.</text>
</comment>
<feature type="region of interest" description="Disordered" evidence="1">
    <location>
        <begin position="1"/>
        <end position="20"/>
    </location>
</feature>
<feature type="compositionally biased region" description="Polar residues" evidence="1">
    <location>
        <begin position="1"/>
        <end position="12"/>
    </location>
</feature>
<proteinExistence type="predicted"/>